<reference evidence="3" key="1">
    <citation type="journal article" date="2019" name="Int. J. Syst. Evol. Microbiol.">
        <title>The Global Catalogue of Microorganisms (GCM) 10K type strain sequencing project: providing services to taxonomists for standard genome sequencing and annotation.</title>
        <authorList>
            <consortium name="The Broad Institute Genomics Platform"/>
            <consortium name="The Broad Institute Genome Sequencing Center for Infectious Disease"/>
            <person name="Wu L."/>
            <person name="Ma J."/>
        </authorList>
    </citation>
    <scope>NUCLEOTIDE SEQUENCE [LARGE SCALE GENOMIC DNA]</scope>
    <source>
        <strain evidence="3">KCTC 52277</strain>
    </source>
</reference>
<organism evidence="2 3">
    <name type="scientific">Shewanella submarina</name>
    <dbReference type="NCBI Taxonomy" id="2016376"/>
    <lineage>
        <taxon>Bacteria</taxon>
        <taxon>Pseudomonadati</taxon>
        <taxon>Pseudomonadota</taxon>
        <taxon>Gammaproteobacteria</taxon>
        <taxon>Alteromonadales</taxon>
        <taxon>Shewanellaceae</taxon>
        <taxon>Shewanella</taxon>
    </lineage>
</organism>
<name>A0ABV7G990_9GAMM</name>
<evidence type="ECO:0000313" key="3">
    <source>
        <dbReference type="Proteomes" id="UP001595621"/>
    </source>
</evidence>
<comment type="caution">
    <text evidence="2">The sequence shown here is derived from an EMBL/GenBank/DDBJ whole genome shotgun (WGS) entry which is preliminary data.</text>
</comment>
<evidence type="ECO:0000256" key="1">
    <source>
        <dbReference type="SAM" id="Phobius"/>
    </source>
</evidence>
<feature type="transmembrane region" description="Helical" evidence="1">
    <location>
        <begin position="128"/>
        <end position="145"/>
    </location>
</feature>
<keyword evidence="3" id="KW-1185">Reference proteome</keyword>
<sequence length="418" mass="47935">MKPQFKVVSHNAKVEQNIEAIRDQVSSAETQQDLETVIEKVSNHAGPLDYKDTLYRVFFGSGLVMVVLSIMAMFADDSVDKVWQSPLGSVVIAAYVYLYPVLALATLGQWLEDKGYGLPVSQSARVRLGCWVVAGALFAFMPNWPQELSYTMGFSSPVTGLMLSNLIFVILMFPWLRSRANWRKPLSDKIFLLDALFNNQLKAVPFSRKEKADELYGLFREFNRGNHLREVLALYQGRYEGEQHSFDYHLYKFHYVEKKTETYTDSDGKTRTRTVKYDYYRYGIYLQFPFAKGVSFQGDGRIFLRDKTFSGTSNDFNRIYKVSTEDTMDAARMLSPLLEEALVKFGEKFSSPVIEINRYGDMCVASKDKLLVTERVNGLDNPDAFLQEISGHTELEDLKVMLDTVHEMMRLCDNNFVN</sequence>
<keyword evidence="1" id="KW-1133">Transmembrane helix</keyword>
<feature type="transmembrane region" description="Helical" evidence="1">
    <location>
        <begin position="87"/>
        <end position="107"/>
    </location>
</feature>
<dbReference type="Proteomes" id="UP001595621">
    <property type="component" value="Unassembled WGS sequence"/>
</dbReference>
<protein>
    <submittedName>
        <fullName evidence="2">DUF3137 domain-containing protein</fullName>
    </submittedName>
</protein>
<keyword evidence="1" id="KW-0472">Membrane</keyword>
<dbReference type="RefSeq" id="WP_248936586.1">
    <property type="nucleotide sequence ID" value="NZ_JAKILF010000005.1"/>
</dbReference>
<accession>A0ABV7G990</accession>
<feature type="transmembrane region" description="Helical" evidence="1">
    <location>
        <begin position="54"/>
        <end position="75"/>
    </location>
</feature>
<gene>
    <name evidence="2" type="ORF">ACFOE0_01175</name>
</gene>
<feature type="transmembrane region" description="Helical" evidence="1">
    <location>
        <begin position="157"/>
        <end position="176"/>
    </location>
</feature>
<evidence type="ECO:0000313" key="2">
    <source>
        <dbReference type="EMBL" id="MFC3136805.1"/>
    </source>
</evidence>
<dbReference type="EMBL" id="JBHRTD010000001">
    <property type="protein sequence ID" value="MFC3136805.1"/>
    <property type="molecule type" value="Genomic_DNA"/>
</dbReference>
<keyword evidence="1" id="KW-0812">Transmembrane</keyword>
<proteinExistence type="predicted"/>